<gene>
    <name evidence="2" type="ORF">VAE063_940369</name>
</gene>
<evidence type="ECO:0000313" key="3">
    <source>
        <dbReference type="Proteomes" id="UP001152658"/>
    </source>
</evidence>
<name>A0ABN8TRB3_9VIBR</name>
<dbReference type="InterPro" id="IPR021212">
    <property type="entry name" value="DUF2760"/>
</dbReference>
<sequence length="240" mass="26767">MVNFVPIFKSIQRRRCHSNNLCTIVYREFRMNFDLNMIPTTFDMLHAGLAASSILLLIIAVSRKSKVVEKVIEKPVEKVVEVEKPIEKIIEVEKIVEVEKVIERVVEVESKLATASTDSAMQLLSLMQQEARLIDFLNEDVSAFSDEEVGAAARVIHAGGQKVLKDYVELSPIRTEDEETRITIEAGFNPQQVRLTGNVTGSAPFNGTLVHKGWKATSMTLPKLAENYDASIIAPAEVEL</sequence>
<proteinExistence type="predicted"/>
<feature type="domain" description="DUF2760" evidence="1">
    <location>
        <begin position="117"/>
        <end position="239"/>
    </location>
</feature>
<dbReference type="Pfam" id="PF10816">
    <property type="entry name" value="DUF2760"/>
    <property type="match status" value="1"/>
</dbReference>
<keyword evidence="3" id="KW-1185">Reference proteome</keyword>
<evidence type="ECO:0000259" key="1">
    <source>
        <dbReference type="Pfam" id="PF10816"/>
    </source>
</evidence>
<protein>
    <recommendedName>
        <fullName evidence="1">DUF2760 domain-containing protein</fullName>
    </recommendedName>
</protein>
<dbReference type="Proteomes" id="UP001152658">
    <property type="component" value="Unassembled WGS sequence"/>
</dbReference>
<evidence type="ECO:0000313" key="2">
    <source>
        <dbReference type="EMBL" id="CAH8227203.1"/>
    </source>
</evidence>
<dbReference type="EMBL" id="CALYLK010000135">
    <property type="protein sequence ID" value="CAH8227203.1"/>
    <property type="molecule type" value="Genomic_DNA"/>
</dbReference>
<reference evidence="2" key="1">
    <citation type="submission" date="2022-06" db="EMBL/GenBank/DDBJ databases">
        <authorList>
            <person name="Goudenege D."/>
            <person name="Le Roux F."/>
        </authorList>
    </citation>
    <scope>NUCLEOTIDE SEQUENCE</scope>
    <source>
        <strain evidence="2">12-063</strain>
    </source>
</reference>
<comment type="caution">
    <text evidence="2">The sequence shown here is derived from an EMBL/GenBank/DDBJ whole genome shotgun (WGS) entry which is preliminary data.</text>
</comment>
<organism evidence="2 3">
    <name type="scientific">Vibrio aestuarianus</name>
    <dbReference type="NCBI Taxonomy" id="28171"/>
    <lineage>
        <taxon>Bacteria</taxon>
        <taxon>Pseudomonadati</taxon>
        <taxon>Pseudomonadota</taxon>
        <taxon>Gammaproteobacteria</taxon>
        <taxon>Vibrionales</taxon>
        <taxon>Vibrionaceae</taxon>
        <taxon>Vibrio</taxon>
    </lineage>
</organism>
<accession>A0ABN8TRB3</accession>